<dbReference type="AlphaFoldDB" id="A0A5C5Z4N4"/>
<evidence type="ECO:0000313" key="1">
    <source>
        <dbReference type="EMBL" id="TWT81513.1"/>
    </source>
</evidence>
<evidence type="ECO:0008006" key="3">
    <source>
        <dbReference type="Google" id="ProtNLM"/>
    </source>
</evidence>
<dbReference type="Gene3D" id="2.60.120.200">
    <property type="match status" value="1"/>
</dbReference>
<organism evidence="1 2">
    <name type="scientific">Novipirellula herctigrandis</name>
    <dbReference type="NCBI Taxonomy" id="2527986"/>
    <lineage>
        <taxon>Bacteria</taxon>
        <taxon>Pseudomonadati</taxon>
        <taxon>Planctomycetota</taxon>
        <taxon>Planctomycetia</taxon>
        <taxon>Pirellulales</taxon>
        <taxon>Pirellulaceae</taxon>
        <taxon>Novipirellula</taxon>
    </lineage>
</organism>
<protein>
    <recommendedName>
        <fullName evidence="3">LamG-like jellyroll fold domain-containing protein</fullName>
    </recommendedName>
</protein>
<dbReference type="EMBL" id="SJPJ01000001">
    <property type="protein sequence ID" value="TWT81513.1"/>
    <property type="molecule type" value="Genomic_DNA"/>
</dbReference>
<accession>A0A5C5Z4N4</accession>
<evidence type="ECO:0000313" key="2">
    <source>
        <dbReference type="Proteomes" id="UP000315010"/>
    </source>
</evidence>
<sequence length="611" mass="67098">MNADNHQFQTLRTLILKSQYESLNESEIAELNTLIQSDGGAQEAATLIDQLCAFTDSGSLDSLPMAKIMSGTFRNGVTEGTLAASAEPKSTNTAPVTLADANAESPRHRALYSTQSTYWTKAYWLVGIAASHLLIASLAWSLAKTSLTNTPVAEITLEATPPQLLSMTACVWHASGSTVPTIGEPIHTGDVLNLVEGVAELRIGEDTPSEALVRMEGPASIFIRADGQLGFRHGTLTAKSIGTGIEKVTIETPIGEVLIDGQSSIGLVSHNTVNEVHLFAGRALVRPTRVDSTATKFVLEQGDAVRYTSKPGNELETVKFEASLANFASSRSNGFDPLRLDENYVDAVLDSKPSIYWRFEELAGEAPHYVVNQGSAPNMDAVPIGNPGWHQYGDNRVAELGGSATSSAFQALQPWPEKPLDEYTVEMWVKPQLFHHGEVICLHEIKALKDGRHQHTMMLETIAQHYYTHRLKDSPPNRFRFVHRSLGSRDPISATNMYAENPYLARVWQHVVAQKQGDRQLLWIDGQLSAERFNPVPLSQNAQILVGQVYPTSTYRRFVGQIDEIAIYDRCLSPQELRKHIKAAGRSVAPKELGLSAVTKRRPSQLQAEDE</sequence>
<dbReference type="OrthoDB" id="292867at2"/>
<reference evidence="1 2" key="1">
    <citation type="submission" date="2019-02" db="EMBL/GenBank/DDBJ databases">
        <title>Deep-cultivation of Planctomycetes and their phenomic and genomic characterization uncovers novel biology.</title>
        <authorList>
            <person name="Wiegand S."/>
            <person name="Jogler M."/>
            <person name="Boedeker C."/>
            <person name="Pinto D."/>
            <person name="Vollmers J."/>
            <person name="Rivas-Marin E."/>
            <person name="Kohn T."/>
            <person name="Peeters S.H."/>
            <person name="Heuer A."/>
            <person name="Rast P."/>
            <person name="Oberbeckmann S."/>
            <person name="Bunk B."/>
            <person name="Jeske O."/>
            <person name="Meyerdierks A."/>
            <person name="Storesund J.E."/>
            <person name="Kallscheuer N."/>
            <person name="Luecker S."/>
            <person name="Lage O.M."/>
            <person name="Pohl T."/>
            <person name="Merkel B.J."/>
            <person name="Hornburger P."/>
            <person name="Mueller R.-W."/>
            <person name="Bruemmer F."/>
            <person name="Labrenz M."/>
            <person name="Spormann A.M."/>
            <person name="Op Den Camp H."/>
            <person name="Overmann J."/>
            <person name="Amann R."/>
            <person name="Jetten M.S.M."/>
            <person name="Mascher T."/>
            <person name="Medema M.H."/>
            <person name="Devos D.P."/>
            <person name="Kaster A.-K."/>
            <person name="Ovreas L."/>
            <person name="Rohde M."/>
            <person name="Galperin M.Y."/>
            <person name="Jogler C."/>
        </authorList>
    </citation>
    <scope>NUCLEOTIDE SEQUENCE [LARGE SCALE GENOMIC DNA]</scope>
    <source>
        <strain evidence="1 2">CA13</strain>
    </source>
</reference>
<dbReference type="Proteomes" id="UP000315010">
    <property type="component" value="Unassembled WGS sequence"/>
</dbReference>
<name>A0A5C5Z4N4_9BACT</name>
<proteinExistence type="predicted"/>
<dbReference type="InterPro" id="IPR013320">
    <property type="entry name" value="ConA-like_dom_sf"/>
</dbReference>
<gene>
    <name evidence="1" type="ORF">CA13_29660</name>
</gene>
<comment type="caution">
    <text evidence="1">The sequence shown here is derived from an EMBL/GenBank/DDBJ whole genome shotgun (WGS) entry which is preliminary data.</text>
</comment>
<dbReference type="Pfam" id="PF13385">
    <property type="entry name" value="Laminin_G_3"/>
    <property type="match status" value="1"/>
</dbReference>
<dbReference type="RefSeq" id="WP_146397477.1">
    <property type="nucleotide sequence ID" value="NZ_SJPJ01000001.1"/>
</dbReference>
<keyword evidence="2" id="KW-1185">Reference proteome</keyword>
<dbReference type="SUPFAM" id="SSF49899">
    <property type="entry name" value="Concanavalin A-like lectins/glucanases"/>
    <property type="match status" value="1"/>
</dbReference>